<evidence type="ECO:0000256" key="5">
    <source>
        <dbReference type="ARBA" id="ARBA00022816"/>
    </source>
</evidence>
<keyword evidence="5" id="KW-0509">mRNA transport</keyword>
<keyword evidence="8" id="KW-0811">Translocation</keyword>
<feature type="region of interest" description="Disordered" evidence="12">
    <location>
        <begin position="147"/>
        <end position="171"/>
    </location>
</feature>
<dbReference type="Pfam" id="PF01753">
    <property type="entry name" value="zf-MYND"/>
    <property type="match status" value="1"/>
</dbReference>
<evidence type="ECO:0000256" key="9">
    <source>
        <dbReference type="ARBA" id="ARBA00023132"/>
    </source>
</evidence>
<keyword evidence="9" id="KW-0906">Nuclear pore complex</keyword>
<dbReference type="AlphaFoldDB" id="A0A8H7PB36"/>
<evidence type="ECO:0000256" key="7">
    <source>
        <dbReference type="ARBA" id="ARBA00022927"/>
    </source>
</evidence>
<keyword evidence="2" id="KW-0813">Transport</keyword>
<evidence type="ECO:0000256" key="11">
    <source>
        <dbReference type="PROSITE-ProRule" id="PRU00134"/>
    </source>
</evidence>
<dbReference type="GO" id="GO:0000056">
    <property type="term" value="P:ribosomal small subunit export from nucleus"/>
    <property type="evidence" value="ECO:0007669"/>
    <property type="project" value="InterPro"/>
</dbReference>
<name>A0A8H7PB36_9APHY</name>
<dbReference type="GO" id="GO:0006606">
    <property type="term" value="P:protein import into nucleus"/>
    <property type="evidence" value="ECO:0007669"/>
    <property type="project" value="TreeGrafter"/>
</dbReference>
<keyword evidence="3" id="KW-0479">Metal-binding</keyword>
<reference evidence="14" key="1">
    <citation type="submission" date="2020-11" db="EMBL/GenBank/DDBJ databases">
        <authorList>
            <person name="Koelle M."/>
            <person name="Horta M.A.C."/>
            <person name="Nowrousian M."/>
            <person name="Ohm R.A."/>
            <person name="Benz P."/>
            <person name="Pilgard A."/>
        </authorList>
    </citation>
    <scope>NUCLEOTIDE SEQUENCE</scope>
    <source>
        <strain evidence="14">FPRL280</strain>
    </source>
</reference>
<keyword evidence="7" id="KW-0653">Protein transport</keyword>
<dbReference type="PANTHER" id="PTHR13257:SF0">
    <property type="entry name" value="NUCLEAR PORE COMPLEX PROTEIN NUP88"/>
    <property type="match status" value="1"/>
</dbReference>
<reference evidence="14" key="2">
    <citation type="journal article" name="Front. Microbiol.">
        <title>Degradative Capacity of Two Strains of Rhodonia placenta: From Phenotype to Genotype.</title>
        <authorList>
            <person name="Kolle M."/>
            <person name="Horta M.A.C."/>
            <person name="Nowrousian M."/>
            <person name="Ohm R.A."/>
            <person name="Benz J.P."/>
            <person name="Pilgard A."/>
        </authorList>
    </citation>
    <scope>NUCLEOTIDE SEQUENCE</scope>
    <source>
        <strain evidence="14">FPRL280</strain>
    </source>
</reference>
<gene>
    <name evidence="14" type="ORF">IEO21_00648</name>
</gene>
<dbReference type="InterPro" id="IPR037700">
    <property type="entry name" value="NUP88/NUP82"/>
</dbReference>
<keyword evidence="10" id="KW-0539">Nucleus</keyword>
<comment type="caution">
    <text evidence="14">The sequence shown here is derived from an EMBL/GenBank/DDBJ whole genome shotgun (WGS) entry which is preliminary data.</text>
</comment>
<dbReference type="GO" id="GO:0006406">
    <property type="term" value="P:mRNA export from nucleus"/>
    <property type="evidence" value="ECO:0007669"/>
    <property type="project" value="TreeGrafter"/>
</dbReference>
<accession>A0A8H7PB36</accession>
<comment type="subcellular location">
    <subcellularLocation>
        <location evidence="1">Nucleus</location>
        <location evidence="1">Nuclear pore complex</location>
    </subcellularLocation>
</comment>
<evidence type="ECO:0000256" key="10">
    <source>
        <dbReference type="ARBA" id="ARBA00023242"/>
    </source>
</evidence>
<dbReference type="PROSITE" id="PS01360">
    <property type="entry name" value="ZF_MYND_1"/>
    <property type="match status" value="1"/>
</dbReference>
<protein>
    <recommendedName>
        <fullName evidence="13">MYND-type domain-containing protein</fullName>
    </recommendedName>
</protein>
<dbReference type="PANTHER" id="PTHR13257">
    <property type="entry name" value="NUCLEOPORIN NUP84-RELATED"/>
    <property type="match status" value="1"/>
</dbReference>
<evidence type="ECO:0000313" key="15">
    <source>
        <dbReference type="Proteomes" id="UP000639403"/>
    </source>
</evidence>
<dbReference type="PROSITE" id="PS50865">
    <property type="entry name" value="ZF_MYND_2"/>
    <property type="match status" value="1"/>
</dbReference>
<evidence type="ECO:0000256" key="6">
    <source>
        <dbReference type="ARBA" id="ARBA00022833"/>
    </source>
</evidence>
<feature type="domain" description="MYND-type" evidence="13">
    <location>
        <begin position="179"/>
        <end position="220"/>
    </location>
</feature>
<keyword evidence="4 11" id="KW-0863">Zinc-finger</keyword>
<dbReference type="GO" id="GO:0000055">
    <property type="term" value="P:ribosomal large subunit export from nucleus"/>
    <property type="evidence" value="ECO:0007669"/>
    <property type="project" value="InterPro"/>
</dbReference>
<evidence type="ECO:0000256" key="1">
    <source>
        <dbReference type="ARBA" id="ARBA00004567"/>
    </source>
</evidence>
<dbReference type="GO" id="GO:0005643">
    <property type="term" value="C:nuclear pore"/>
    <property type="evidence" value="ECO:0007669"/>
    <property type="project" value="UniProtKB-SubCell"/>
</dbReference>
<proteinExistence type="predicted"/>
<dbReference type="InterPro" id="IPR002893">
    <property type="entry name" value="Znf_MYND"/>
</dbReference>
<dbReference type="SUPFAM" id="SSF144232">
    <property type="entry name" value="HIT/MYND zinc finger-like"/>
    <property type="match status" value="1"/>
</dbReference>
<feature type="compositionally biased region" description="Basic and acidic residues" evidence="12">
    <location>
        <begin position="162"/>
        <end position="171"/>
    </location>
</feature>
<organism evidence="14 15">
    <name type="scientific">Rhodonia placenta</name>
    <dbReference type="NCBI Taxonomy" id="104341"/>
    <lineage>
        <taxon>Eukaryota</taxon>
        <taxon>Fungi</taxon>
        <taxon>Dikarya</taxon>
        <taxon>Basidiomycota</taxon>
        <taxon>Agaricomycotina</taxon>
        <taxon>Agaricomycetes</taxon>
        <taxon>Polyporales</taxon>
        <taxon>Adustoporiaceae</taxon>
        <taxon>Rhodonia</taxon>
    </lineage>
</organism>
<evidence type="ECO:0000256" key="2">
    <source>
        <dbReference type="ARBA" id="ARBA00022448"/>
    </source>
</evidence>
<evidence type="ECO:0000256" key="8">
    <source>
        <dbReference type="ARBA" id="ARBA00023010"/>
    </source>
</evidence>
<dbReference type="GO" id="GO:0008270">
    <property type="term" value="F:zinc ion binding"/>
    <property type="evidence" value="ECO:0007669"/>
    <property type="project" value="UniProtKB-KW"/>
</dbReference>
<evidence type="ECO:0000256" key="4">
    <source>
        <dbReference type="ARBA" id="ARBA00022771"/>
    </source>
</evidence>
<dbReference type="GO" id="GO:0017056">
    <property type="term" value="F:structural constituent of nuclear pore"/>
    <property type="evidence" value="ECO:0007669"/>
    <property type="project" value="InterPro"/>
</dbReference>
<dbReference type="Gene3D" id="6.10.140.2220">
    <property type="match status" value="1"/>
</dbReference>
<evidence type="ECO:0000259" key="13">
    <source>
        <dbReference type="PROSITE" id="PS50865"/>
    </source>
</evidence>
<evidence type="ECO:0000256" key="3">
    <source>
        <dbReference type="ARBA" id="ARBA00022723"/>
    </source>
</evidence>
<sequence length="443" mass="51514">MRFKLQVNEFTRQRDTCYKITQRIEQLRGPWLAARKAKVEHLQRAQKTLISRADQVLRSLMYKASPELSETENKWFEELRRMKQEVVGTSTYDPRSLAFRAKMLRKEVGRLTPQLKELQERHRQYQMRLTRTRESLEFCDRLEEQLGLKESIPPPPPPPNTRHHESDPEEKLRKEAMQCQNCFVSRADGAVLHRCGACKVDFYCSRKCQKEAWPIHKARCQINKKAQGGRTDRLKILRDFTQKHRPSISEAGPRALDLGTDPTRCKRYMLVIEVLPRPGSTRVETRFYVTGISVMRHEDFAAEKTEEMRSQLKYAHDMNVKHGSLGAFLVALSCAKEMMANIAPVGFGQEVLDQTTEVEPGRPWKECLLTQLTGDEPARHRHIKEKVYTAMNMQHKTKKKTPKMMNVVATQQTHRSSMNSKVSGLEERWLYNPKATQLTKAVR</sequence>
<evidence type="ECO:0000256" key="12">
    <source>
        <dbReference type="SAM" id="MobiDB-lite"/>
    </source>
</evidence>
<dbReference type="EMBL" id="JADOXO010000004">
    <property type="protein sequence ID" value="KAF9821402.1"/>
    <property type="molecule type" value="Genomic_DNA"/>
</dbReference>
<dbReference type="Proteomes" id="UP000639403">
    <property type="component" value="Unassembled WGS sequence"/>
</dbReference>
<evidence type="ECO:0000313" key="14">
    <source>
        <dbReference type="EMBL" id="KAF9821402.1"/>
    </source>
</evidence>
<keyword evidence="6" id="KW-0862">Zinc</keyword>